<accession>A0A519BGP7</accession>
<evidence type="ECO:0000256" key="2">
    <source>
        <dbReference type="ARBA" id="ARBA00022729"/>
    </source>
</evidence>
<evidence type="ECO:0000256" key="1">
    <source>
        <dbReference type="ARBA" id="ARBA00004613"/>
    </source>
</evidence>
<dbReference type="InterPro" id="IPR002509">
    <property type="entry name" value="NODB_dom"/>
</dbReference>
<reference evidence="4 5" key="1">
    <citation type="journal article" date="2019" name="ISME J.">
        <title>Insights into ecological role of a new deltaproteobacterial order Candidatus Acidulodesulfobacterales by metagenomics and metatranscriptomics.</title>
        <authorList>
            <person name="Tan S."/>
            <person name="Liu J."/>
            <person name="Fang Y."/>
            <person name="Hedlund B.P."/>
            <person name="Lian Z.H."/>
            <person name="Huang L.Y."/>
            <person name="Li J.T."/>
            <person name="Huang L.N."/>
            <person name="Li W.J."/>
            <person name="Jiang H.C."/>
            <person name="Dong H.L."/>
            <person name="Shu W.S."/>
        </authorList>
    </citation>
    <scope>NUCLEOTIDE SEQUENCE [LARGE SCALE GENOMIC DNA]</scope>
    <source>
        <strain evidence="4">AP2</strain>
    </source>
</reference>
<proteinExistence type="predicted"/>
<keyword evidence="2" id="KW-0732">Signal</keyword>
<feature type="domain" description="NodB homology" evidence="3">
    <location>
        <begin position="90"/>
        <end position="265"/>
    </location>
</feature>
<dbReference type="InterPro" id="IPR051398">
    <property type="entry name" value="Polysacch_Deacetylase"/>
</dbReference>
<evidence type="ECO:0000313" key="4">
    <source>
        <dbReference type="EMBL" id="RZD16434.1"/>
    </source>
</evidence>
<dbReference type="Gene3D" id="3.20.20.370">
    <property type="entry name" value="Glycoside hydrolase/deacetylase"/>
    <property type="match status" value="1"/>
</dbReference>
<dbReference type="PROSITE" id="PS51677">
    <property type="entry name" value="NODB"/>
    <property type="match status" value="1"/>
</dbReference>
<dbReference type="AlphaFoldDB" id="A0A519BGP7"/>
<gene>
    <name evidence="4" type="ORF">EVJ46_05285</name>
</gene>
<dbReference type="SUPFAM" id="SSF88713">
    <property type="entry name" value="Glycoside hydrolase/deacetylase"/>
    <property type="match status" value="1"/>
</dbReference>
<sequence>MNYFKRKFIILLYHKIGDYPEKAKFPGLYVSEKNFDKQIKYLKNKGYVFLTLSEMKQLYDNEYYSDLNNLNSDSGNYNFAADASKNEKNKFVSITFDDGSRSIYTKGLKIIKNNNVNATVFMVSDLIGDVNVWDIKNGEIKDEMLKPDELREMIKAGIEIGAHTRTHPHLTMIPEENAYEEILDSKKILEEKLNININFFAYPYGDYNESVKKLVAKAGFEGAVITKTGIVKNNADFFALRRVAIRHNTDFFKFKKKIFKVKYFY</sequence>
<dbReference type="GO" id="GO:0016810">
    <property type="term" value="F:hydrolase activity, acting on carbon-nitrogen (but not peptide) bonds"/>
    <property type="evidence" value="ECO:0007669"/>
    <property type="project" value="InterPro"/>
</dbReference>
<organism evidence="4 5">
    <name type="scientific">Acididesulfobacter guangdongensis</name>
    <dbReference type="NCBI Taxonomy" id="2597225"/>
    <lineage>
        <taxon>Bacteria</taxon>
        <taxon>Deltaproteobacteria</taxon>
        <taxon>Candidatus Acidulodesulfobacterales</taxon>
        <taxon>Candidatus Acididesulfobacter</taxon>
    </lineage>
</organism>
<dbReference type="EMBL" id="SGBC01000002">
    <property type="protein sequence ID" value="RZD16434.1"/>
    <property type="molecule type" value="Genomic_DNA"/>
</dbReference>
<name>A0A519BGP7_ACIG2</name>
<dbReference type="GO" id="GO:0005975">
    <property type="term" value="P:carbohydrate metabolic process"/>
    <property type="evidence" value="ECO:0007669"/>
    <property type="project" value="InterPro"/>
</dbReference>
<comment type="caution">
    <text evidence="4">The sequence shown here is derived from an EMBL/GenBank/DDBJ whole genome shotgun (WGS) entry which is preliminary data.</text>
</comment>
<protein>
    <submittedName>
        <fullName evidence="4">Polysaccharide deacetylase family protein</fullName>
    </submittedName>
</protein>
<evidence type="ECO:0000313" key="5">
    <source>
        <dbReference type="Proteomes" id="UP000316562"/>
    </source>
</evidence>
<dbReference type="PANTHER" id="PTHR34216">
    <property type="match status" value="1"/>
</dbReference>
<dbReference type="InterPro" id="IPR011330">
    <property type="entry name" value="Glyco_hydro/deAcase_b/a-brl"/>
</dbReference>
<dbReference type="Proteomes" id="UP000316562">
    <property type="component" value="Unassembled WGS sequence"/>
</dbReference>
<comment type="subcellular location">
    <subcellularLocation>
        <location evidence="1">Secreted</location>
    </subcellularLocation>
</comment>
<dbReference type="CDD" id="cd10918">
    <property type="entry name" value="CE4_NodB_like_5s_6s"/>
    <property type="match status" value="1"/>
</dbReference>
<dbReference type="Pfam" id="PF01522">
    <property type="entry name" value="Polysacc_deac_1"/>
    <property type="match status" value="1"/>
</dbReference>
<dbReference type="GO" id="GO:0005576">
    <property type="term" value="C:extracellular region"/>
    <property type="evidence" value="ECO:0007669"/>
    <property type="project" value="UniProtKB-SubCell"/>
</dbReference>
<dbReference type="PANTHER" id="PTHR34216:SF3">
    <property type="entry name" value="POLY-BETA-1,6-N-ACETYL-D-GLUCOSAMINE N-DEACETYLASE"/>
    <property type="match status" value="1"/>
</dbReference>
<evidence type="ECO:0000259" key="3">
    <source>
        <dbReference type="PROSITE" id="PS51677"/>
    </source>
</evidence>